<dbReference type="EMBL" id="JBHUOJ010000038">
    <property type="protein sequence ID" value="MFD2835184.1"/>
    <property type="molecule type" value="Genomic_DNA"/>
</dbReference>
<gene>
    <name evidence="3" type="ORF">ACFSYS_17975</name>
</gene>
<dbReference type="NCBIfam" id="TIGR04183">
    <property type="entry name" value="Por_Secre_tail"/>
    <property type="match status" value="1"/>
</dbReference>
<proteinExistence type="predicted"/>
<organism evidence="3 4">
    <name type="scientific">Christiangramia antarctica</name>
    <dbReference type="NCBI Taxonomy" id="2058158"/>
    <lineage>
        <taxon>Bacteria</taxon>
        <taxon>Pseudomonadati</taxon>
        <taxon>Bacteroidota</taxon>
        <taxon>Flavobacteriia</taxon>
        <taxon>Flavobacteriales</taxon>
        <taxon>Flavobacteriaceae</taxon>
        <taxon>Christiangramia</taxon>
    </lineage>
</organism>
<evidence type="ECO:0000313" key="3">
    <source>
        <dbReference type="EMBL" id="MFD2835184.1"/>
    </source>
</evidence>
<reference evidence="4" key="1">
    <citation type="journal article" date="2019" name="Int. J. Syst. Evol. Microbiol.">
        <title>The Global Catalogue of Microorganisms (GCM) 10K type strain sequencing project: providing services to taxonomists for standard genome sequencing and annotation.</title>
        <authorList>
            <consortium name="The Broad Institute Genomics Platform"/>
            <consortium name="The Broad Institute Genome Sequencing Center for Infectious Disease"/>
            <person name="Wu L."/>
            <person name="Ma J."/>
        </authorList>
    </citation>
    <scope>NUCLEOTIDE SEQUENCE [LARGE SCALE GENOMIC DNA]</scope>
    <source>
        <strain evidence="4">KCTC 52925</strain>
    </source>
</reference>
<feature type="chain" id="PRO_5047148681" evidence="2">
    <location>
        <begin position="23"/>
        <end position="193"/>
    </location>
</feature>
<feature type="signal peptide" evidence="2">
    <location>
        <begin position="1"/>
        <end position="22"/>
    </location>
</feature>
<sequence>MKKTMKTMVLVLVALFAMSATASDDLDLKVNNRQNLVVNVQQIEKGAVLILKDEKGLILFKDKFFEEHTYSKTLDFNDLPNGEYVLSLDKKFSVLSTTITKRGEEITVETPEMNILFKPSFKKVGKKIYFFLANPDSKNAVLEIYDNSGQLVGTAKSDNVVIKKMLDFSQMPKGDYSATVKLDNKVFTEKISI</sequence>
<dbReference type="Proteomes" id="UP001597438">
    <property type="component" value="Unassembled WGS sequence"/>
</dbReference>
<dbReference type="RefSeq" id="WP_251742360.1">
    <property type="nucleotide sequence ID" value="NZ_JBHUOJ010000038.1"/>
</dbReference>
<protein>
    <submittedName>
        <fullName evidence="3">T9SS type A sorting domain-containing protein</fullName>
    </submittedName>
</protein>
<comment type="caution">
    <text evidence="3">The sequence shown here is derived from an EMBL/GenBank/DDBJ whole genome shotgun (WGS) entry which is preliminary data.</text>
</comment>
<evidence type="ECO:0000313" key="4">
    <source>
        <dbReference type="Proteomes" id="UP001597438"/>
    </source>
</evidence>
<evidence type="ECO:0000256" key="1">
    <source>
        <dbReference type="ARBA" id="ARBA00022729"/>
    </source>
</evidence>
<name>A0ABW5XB46_9FLAO</name>
<keyword evidence="1 2" id="KW-0732">Signal</keyword>
<evidence type="ECO:0000256" key="2">
    <source>
        <dbReference type="SAM" id="SignalP"/>
    </source>
</evidence>
<accession>A0ABW5XB46</accession>
<dbReference type="InterPro" id="IPR026444">
    <property type="entry name" value="Secre_tail"/>
</dbReference>
<keyword evidence="4" id="KW-1185">Reference proteome</keyword>